<accession>A0A3N4J8E9</accession>
<dbReference type="Proteomes" id="UP000276215">
    <property type="component" value="Unassembled WGS sequence"/>
</dbReference>
<dbReference type="GO" id="GO:0005739">
    <property type="term" value="C:mitochondrion"/>
    <property type="evidence" value="ECO:0007669"/>
    <property type="project" value="TreeGrafter"/>
</dbReference>
<dbReference type="PANTHER" id="PTHR12184:SF1">
    <property type="entry name" value="UBIQUINOL-CYTOCHROME-C REDUCTASE COMPLEX ASSEMBLY FACTOR 1"/>
    <property type="match status" value="1"/>
</dbReference>
<dbReference type="GO" id="GO:0034551">
    <property type="term" value="P:mitochondrial respiratory chain complex III assembly"/>
    <property type="evidence" value="ECO:0007669"/>
    <property type="project" value="TreeGrafter"/>
</dbReference>
<organism evidence="3 4">
    <name type="scientific">Choiromyces venosus 120613-1</name>
    <dbReference type="NCBI Taxonomy" id="1336337"/>
    <lineage>
        <taxon>Eukaryota</taxon>
        <taxon>Fungi</taxon>
        <taxon>Dikarya</taxon>
        <taxon>Ascomycota</taxon>
        <taxon>Pezizomycotina</taxon>
        <taxon>Pezizomycetes</taxon>
        <taxon>Pezizales</taxon>
        <taxon>Tuberaceae</taxon>
        <taxon>Choiromyces</taxon>
    </lineage>
</organism>
<dbReference type="Pfam" id="PF03981">
    <property type="entry name" value="Ubiq_cyt_C_chap"/>
    <property type="match status" value="1"/>
</dbReference>
<protein>
    <recommendedName>
        <fullName evidence="2">Ubiquinol-cytochrome c chaperone domain-containing protein</fullName>
    </recommendedName>
</protein>
<dbReference type="InterPro" id="IPR007129">
    <property type="entry name" value="Ubiqinol_cyt_c_chaperone_CPB3"/>
</dbReference>
<dbReference type="OrthoDB" id="10253878at2759"/>
<name>A0A3N4J8E9_9PEZI</name>
<keyword evidence="4" id="KW-1185">Reference proteome</keyword>
<dbReference type="PANTHER" id="PTHR12184">
    <property type="entry name" value="UBIQUINOL-CYTOCHROME C REDUCTASE COMPLEX ASSEMBLY FACTOR 1 FAMILY MEMBER"/>
    <property type="match status" value="1"/>
</dbReference>
<feature type="domain" description="Ubiquinol-cytochrome c chaperone" evidence="2">
    <location>
        <begin position="136"/>
        <end position="277"/>
    </location>
</feature>
<gene>
    <name evidence="3" type="ORF">L873DRAFT_1708686</name>
</gene>
<evidence type="ECO:0000256" key="1">
    <source>
        <dbReference type="ARBA" id="ARBA00006407"/>
    </source>
</evidence>
<sequence>MATRSINFCPTCLRISSGPTITRRVLLRSSSSTPISRFHTSQWKFQQTATANKGVFNAEHIARQVNDGPVPPGETKPSGGIFEKVAEKLRERMPNTTEPYVAHGVTLELYNECLRQAAYAEGHELSESARFWYDVCDRPKTFISWAQVTVLHMWMLIVRIRAFEPDRVKTWQQHFVDHFFYDAEGKMIHTYKITAGGQRKTYLKDLYSQYRGMIAGYDEGLCKGDAILAAAIWRNVFNARPDVDMEVLAMITSYVRRVVHGLDKVDDQVLFSARVTFGLPNGEAGVVRKESKFIETLPEAPVVDNRGA</sequence>
<evidence type="ECO:0000313" key="3">
    <source>
        <dbReference type="EMBL" id="RPA92720.1"/>
    </source>
</evidence>
<dbReference type="STRING" id="1336337.A0A3N4J8E9"/>
<comment type="similarity">
    <text evidence="1">Belongs to the CBP3 family.</text>
</comment>
<evidence type="ECO:0000313" key="4">
    <source>
        <dbReference type="Proteomes" id="UP000276215"/>
    </source>
</evidence>
<reference evidence="3 4" key="1">
    <citation type="journal article" date="2018" name="Nat. Ecol. Evol.">
        <title>Pezizomycetes genomes reveal the molecular basis of ectomycorrhizal truffle lifestyle.</title>
        <authorList>
            <person name="Murat C."/>
            <person name="Payen T."/>
            <person name="Noel B."/>
            <person name="Kuo A."/>
            <person name="Morin E."/>
            <person name="Chen J."/>
            <person name="Kohler A."/>
            <person name="Krizsan K."/>
            <person name="Balestrini R."/>
            <person name="Da Silva C."/>
            <person name="Montanini B."/>
            <person name="Hainaut M."/>
            <person name="Levati E."/>
            <person name="Barry K.W."/>
            <person name="Belfiori B."/>
            <person name="Cichocki N."/>
            <person name="Clum A."/>
            <person name="Dockter R.B."/>
            <person name="Fauchery L."/>
            <person name="Guy J."/>
            <person name="Iotti M."/>
            <person name="Le Tacon F."/>
            <person name="Lindquist E.A."/>
            <person name="Lipzen A."/>
            <person name="Malagnac F."/>
            <person name="Mello A."/>
            <person name="Molinier V."/>
            <person name="Miyauchi S."/>
            <person name="Poulain J."/>
            <person name="Riccioni C."/>
            <person name="Rubini A."/>
            <person name="Sitrit Y."/>
            <person name="Splivallo R."/>
            <person name="Traeger S."/>
            <person name="Wang M."/>
            <person name="Zifcakova L."/>
            <person name="Wipf D."/>
            <person name="Zambonelli A."/>
            <person name="Paolocci F."/>
            <person name="Nowrousian M."/>
            <person name="Ottonello S."/>
            <person name="Baldrian P."/>
            <person name="Spatafora J.W."/>
            <person name="Henrissat B."/>
            <person name="Nagy L.G."/>
            <person name="Aury J.M."/>
            <person name="Wincker P."/>
            <person name="Grigoriev I.V."/>
            <person name="Bonfante P."/>
            <person name="Martin F.M."/>
        </authorList>
    </citation>
    <scope>NUCLEOTIDE SEQUENCE [LARGE SCALE GENOMIC DNA]</scope>
    <source>
        <strain evidence="3 4">120613-1</strain>
    </source>
</reference>
<evidence type="ECO:0000259" key="2">
    <source>
        <dbReference type="Pfam" id="PF03981"/>
    </source>
</evidence>
<proteinExistence type="inferred from homology"/>
<dbReference type="AlphaFoldDB" id="A0A3N4J8E9"/>
<dbReference type="InterPro" id="IPR021150">
    <property type="entry name" value="Ubiq_cyt_c_chap"/>
</dbReference>
<dbReference type="EMBL" id="ML120466">
    <property type="protein sequence ID" value="RPA92720.1"/>
    <property type="molecule type" value="Genomic_DNA"/>
</dbReference>